<gene>
    <name evidence="1" type="ORF">DHETER_LOCUS5025</name>
</gene>
<protein>
    <submittedName>
        <fullName evidence="1">1780_t:CDS:1</fullName>
    </submittedName>
</protein>
<dbReference type="EMBL" id="CAJVPU010005343">
    <property type="protein sequence ID" value="CAG8546324.1"/>
    <property type="molecule type" value="Genomic_DNA"/>
</dbReference>
<sequence>ETYEMRIESSQQELLKWLQKINKTIRQEDENTVQKGNLDMLSQEKQESLKCLEEKICELQNMIEQKLSKSALEGLFNYEFSQIKELSQDSVDVDETTRGDTSELDLMYENVPLHLRQDNRDLREQLLKKIKLNKIKIRELEESIKRINRLADECEANSLHVTTENNI</sequence>
<organism evidence="1 2">
    <name type="scientific">Dentiscutata heterogama</name>
    <dbReference type="NCBI Taxonomy" id="1316150"/>
    <lineage>
        <taxon>Eukaryota</taxon>
        <taxon>Fungi</taxon>
        <taxon>Fungi incertae sedis</taxon>
        <taxon>Mucoromycota</taxon>
        <taxon>Glomeromycotina</taxon>
        <taxon>Glomeromycetes</taxon>
        <taxon>Diversisporales</taxon>
        <taxon>Gigasporaceae</taxon>
        <taxon>Dentiscutata</taxon>
    </lineage>
</organism>
<keyword evidence="2" id="KW-1185">Reference proteome</keyword>
<name>A0ACA9LSE0_9GLOM</name>
<comment type="caution">
    <text evidence="1">The sequence shown here is derived from an EMBL/GenBank/DDBJ whole genome shotgun (WGS) entry which is preliminary data.</text>
</comment>
<proteinExistence type="predicted"/>
<feature type="non-terminal residue" evidence="1">
    <location>
        <position position="1"/>
    </location>
</feature>
<dbReference type="Proteomes" id="UP000789702">
    <property type="component" value="Unassembled WGS sequence"/>
</dbReference>
<evidence type="ECO:0000313" key="2">
    <source>
        <dbReference type="Proteomes" id="UP000789702"/>
    </source>
</evidence>
<accession>A0ACA9LSE0</accession>
<evidence type="ECO:0000313" key="1">
    <source>
        <dbReference type="EMBL" id="CAG8546324.1"/>
    </source>
</evidence>
<reference evidence="1" key="1">
    <citation type="submission" date="2021-06" db="EMBL/GenBank/DDBJ databases">
        <authorList>
            <person name="Kallberg Y."/>
            <person name="Tangrot J."/>
            <person name="Rosling A."/>
        </authorList>
    </citation>
    <scope>NUCLEOTIDE SEQUENCE</scope>
    <source>
        <strain evidence="1">IL203A</strain>
    </source>
</reference>